<dbReference type="EC" id="2.7.7.12" evidence="10"/>
<evidence type="ECO:0000256" key="5">
    <source>
        <dbReference type="ARBA" id="ARBA00022490"/>
    </source>
</evidence>
<keyword evidence="5 10" id="KW-0963">Cytoplasm</keyword>
<name>A0A653XN07_BACAB</name>
<dbReference type="GO" id="GO:0008108">
    <property type="term" value="F:UDP-glucose:hexose-1-phosphate uridylyltransferase activity"/>
    <property type="evidence" value="ECO:0007669"/>
    <property type="project" value="UniProtKB-UniRule"/>
</dbReference>
<evidence type="ECO:0000259" key="11">
    <source>
        <dbReference type="Pfam" id="PF01087"/>
    </source>
</evidence>
<keyword evidence="6 10" id="KW-0808">Transferase</keyword>
<evidence type="ECO:0000313" key="14">
    <source>
        <dbReference type="Proteomes" id="UP000433089"/>
    </source>
</evidence>
<dbReference type="Pfam" id="PF02744">
    <property type="entry name" value="GalP_UDP_tr_C"/>
    <property type="match status" value="1"/>
</dbReference>
<evidence type="ECO:0000256" key="10">
    <source>
        <dbReference type="HAMAP-Rule" id="MF_00571"/>
    </source>
</evidence>
<protein>
    <recommendedName>
        <fullName evidence="10">Galactose-1-phosphate uridylyltransferase</fullName>
        <shortName evidence="10">Gal-1-P uridylyltransferase</shortName>
        <ecNumber evidence="10">2.7.7.12</ecNumber>
    </recommendedName>
    <alternativeName>
        <fullName evidence="10">UDP-glucose--hexose-1-phosphate uridylyltransferase</fullName>
    </alternativeName>
</protein>
<evidence type="ECO:0000313" key="13">
    <source>
        <dbReference type="EMBL" id="VXC31473.1"/>
    </source>
</evidence>
<dbReference type="PROSITE" id="PS01163">
    <property type="entry name" value="GAL_P_UDP_TRANSF_II"/>
    <property type="match status" value="1"/>
</dbReference>
<keyword evidence="7 10" id="KW-0548">Nucleotidyltransferase</keyword>
<feature type="domain" description="Galactose-1-phosphate uridyl transferase C-terminal" evidence="12">
    <location>
        <begin position="249"/>
        <end position="434"/>
    </location>
</feature>
<dbReference type="PANTHER" id="PTHR39191">
    <property type="entry name" value="GALACTOSE-1-PHOSPHATE URIDYLYLTRANSFERASE"/>
    <property type="match status" value="1"/>
</dbReference>
<reference evidence="13 14" key="1">
    <citation type="submission" date="2019-10" db="EMBL/GenBank/DDBJ databases">
        <authorList>
            <person name="Karimi E."/>
        </authorList>
    </citation>
    <scope>NUCLEOTIDE SEQUENCE [LARGE SCALE GENOMIC DNA]</scope>
    <source>
        <strain evidence="13">Bacillus sp. 348</strain>
    </source>
</reference>
<dbReference type="PIRSF" id="PIRSF006005">
    <property type="entry name" value="GalT_BS"/>
    <property type="match status" value="1"/>
</dbReference>
<evidence type="ECO:0000256" key="4">
    <source>
        <dbReference type="ARBA" id="ARBA00008706"/>
    </source>
</evidence>
<dbReference type="Proteomes" id="UP000433089">
    <property type="component" value="Unassembled WGS sequence"/>
</dbReference>
<dbReference type="InterPro" id="IPR000766">
    <property type="entry name" value="GalP_uridyl_Trfase_II"/>
</dbReference>
<proteinExistence type="inferred from homology"/>
<dbReference type="NCBIfam" id="TIGR01239">
    <property type="entry name" value="galT_2"/>
    <property type="match status" value="1"/>
</dbReference>
<dbReference type="GO" id="GO:0005737">
    <property type="term" value="C:cytoplasm"/>
    <property type="evidence" value="ECO:0007669"/>
    <property type="project" value="UniProtKB-SubCell"/>
</dbReference>
<dbReference type="Pfam" id="PF01087">
    <property type="entry name" value="GalP_UDP_transf"/>
    <property type="match status" value="1"/>
</dbReference>
<dbReference type="UniPathway" id="UPA00214"/>
<dbReference type="NCBIfam" id="NF003629">
    <property type="entry name" value="PRK05270.1-2"/>
    <property type="match status" value="1"/>
</dbReference>
<dbReference type="RefSeq" id="WP_159145222.1">
    <property type="nucleotide sequence ID" value="NZ_JBNMRJ010000005.1"/>
</dbReference>
<evidence type="ECO:0000256" key="1">
    <source>
        <dbReference type="ARBA" id="ARBA00001107"/>
    </source>
</evidence>
<dbReference type="GO" id="GO:0006012">
    <property type="term" value="P:galactose metabolic process"/>
    <property type="evidence" value="ECO:0007669"/>
    <property type="project" value="UniProtKB-UniRule"/>
</dbReference>
<keyword evidence="9 10" id="KW-0119">Carbohydrate metabolism</keyword>
<sequence length="506" mass="57693">MAIDIFEKLEQLIQYGVNKELISPIDMDYTRNRLLEVLGLDDAEARTVSGDSDLEDILMPMLDWAVETGLIPDGTDTYRDLLDAKIMGCLVAPPSVIYAKFEEKRKHCGPKAATSWFYEMQQHAHYIHTGRIAKNVQWFTPTEDGELEITINLSKPEKDPKAIAEAKKLSQKQYPLCLLCKENVGFGGRINHPARQNHRIIPVTLTNESWFMQFSPYVYYNEHCIVFKGEHEPMQISKKTFERLLSFISIYPHYFIGSNADLPIVGGSILSHDHFQGGAHEFPMAKAKMEEVFSLEKFPRVKAGIVKWPMSVIRLQSSDQQTLAEAADFILHEWKMYSDPEAGLFSHTGETPHNTITPIARRHGDEYELDLVLRNNRTDKQHPGGIFHPHKEVHHIKKENIGLIEVMGLAVLPGRLAEELSQLKAALLSKNPLEEIKACPSIMKHESWAERLIEENTFTKDNVETILQKEIGLIFSRILAQAGVFKRTEQGKTAFKRFIQTLHTGR</sequence>
<dbReference type="HAMAP" id="MF_00571">
    <property type="entry name" value="GalP_UDP_trans"/>
    <property type="match status" value="1"/>
</dbReference>
<dbReference type="InterPro" id="IPR005850">
    <property type="entry name" value="GalP_Utransf_C"/>
</dbReference>
<dbReference type="PANTHER" id="PTHR39191:SF1">
    <property type="entry name" value="DUF4922 DOMAIN-CONTAINING PROTEIN"/>
    <property type="match status" value="1"/>
</dbReference>
<dbReference type="InterPro" id="IPR005849">
    <property type="entry name" value="GalP_Utransf_N"/>
</dbReference>
<evidence type="ECO:0000256" key="6">
    <source>
        <dbReference type="ARBA" id="ARBA00022679"/>
    </source>
</evidence>
<dbReference type="EMBL" id="CABWLH010000010">
    <property type="protein sequence ID" value="VXC31473.1"/>
    <property type="molecule type" value="Genomic_DNA"/>
</dbReference>
<evidence type="ECO:0000256" key="2">
    <source>
        <dbReference type="ARBA" id="ARBA00004496"/>
    </source>
</evidence>
<evidence type="ECO:0000256" key="7">
    <source>
        <dbReference type="ARBA" id="ARBA00022695"/>
    </source>
</evidence>
<gene>
    <name evidence="10 13" type="primary">galT</name>
    <name evidence="13" type="ORF">BACI348_50845</name>
</gene>
<organism evidence="13 14">
    <name type="scientific">Bacillus altitudinis</name>
    <dbReference type="NCBI Taxonomy" id="293387"/>
    <lineage>
        <taxon>Bacteria</taxon>
        <taxon>Bacillati</taxon>
        <taxon>Bacillota</taxon>
        <taxon>Bacilli</taxon>
        <taxon>Bacillales</taxon>
        <taxon>Bacillaceae</taxon>
        <taxon>Bacillus</taxon>
    </lineage>
</organism>
<comment type="pathway">
    <text evidence="3 10">Carbohydrate metabolism; galactose metabolism.</text>
</comment>
<feature type="domain" description="Galactose-1-phosphate uridyl transferase N-terminal" evidence="11">
    <location>
        <begin position="22"/>
        <end position="233"/>
    </location>
</feature>
<evidence type="ECO:0000256" key="9">
    <source>
        <dbReference type="ARBA" id="ARBA00023277"/>
    </source>
</evidence>
<evidence type="ECO:0000256" key="8">
    <source>
        <dbReference type="ARBA" id="ARBA00023144"/>
    </source>
</evidence>
<evidence type="ECO:0000256" key="3">
    <source>
        <dbReference type="ARBA" id="ARBA00004947"/>
    </source>
</evidence>
<comment type="catalytic activity">
    <reaction evidence="1 10">
        <text>alpha-D-galactose 1-phosphate + UDP-alpha-D-glucose = alpha-D-glucose 1-phosphate + UDP-alpha-D-galactose</text>
        <dbReference type="Rhea" id="RHEA:13989"/>
        <dbReference type="ChEBI" id="CHEBI:58336"/>
        <dbReference type="ChEBI" id="CHEBI:58601"/>
        <dbReference type="ChEBI" id="CHEBI:58885"/>
        <dbReference type="ChEBI" id="CHEBI:66914"/>
        <dbReference type="EC" id="2.7.7.12"/>
    </reaction>
</comment>
<keyword evidence="8 10" id="KW-0299">Galactose metabolism</keyword>
<dbReference type="AlphaFoldDB" id="A0A653XN07"/>
<evidence type="ECO:0000259" key="12">
    <source>
        <dbReference type="Pfam" id="PF02744"/>
    </source>
</evidence>
<comment type="subcellular location">
    <subcellularLocation>
        <location evidence="2 10">Cytoplasm</location>
    </subcellularLocation>
</comment>
<dbReference type="InterPro" id="IPR023425">
    <property type="entry name" value="GalP_uridyl_Trfase_II_CS"/>
</dbReference>
<comment type="similarity">
    <text evidence="4 10">Belongs to the galactose-1-phosphate uridylyltransferase type 2 family.</text>
</comment>
<accession>A0A653XN07</accession>